<feature type="signal peptide" evidence="5">
    <location>
        <begin position="1"/>
        <end position="26"/>
    </location>
</feature>
<protein>
    <recommendedName>
        <fullName evidence="2">diguanylate cyclase</fullName>
        <ecNumber evidence="2">2.7.7.65</ecNumber>
    </recommendedName>
</protein>
<feature type="domain" description="GGDEF" evidence="6">
    <location>
        <begin position="520"/>
        <end position="653"/>
    </location>
</feature>
<gene>
    <name evidence="7" type="ORF">E5672_03220</name>
</gene>
<keyword evidence="5" id="KW-0732">Signal</keyword>
<accession>A0A4U0ZJS0</accession>
<dbReference type="RefSeq" id="WP_136780884.1">
    <property type="nucleotide sequence ID" value="NZ_SWCO01000001.1"/>
</dbReference>
<dbReference type="InterPro" id="IPR050469">
    <property type="entry name" value="Diguanylate_Cyclase"/>
</dbReference>
<dbReference type="OrthoDB" id="6324864at2"/>
<feature type="chain" id="PRO_5020721718" description="diguanylate cyclase" evidence="5">
    <location>
        <begin position="27"/>
        <end position="653"/>
    </location>
</feature>
<dbReference type="CDD" id="cd01949">
    <property type="entry name" value="GGDEF"/>
    <property type="match status" value="1"/>
</dbReference>
<evidence type="ECO:0000256" key="5">
    <source>
        <dbReference type="SAM" id="SignalP"/>
    </source>
</evidence>
<dbReference type="Proteomes" id="UP000305471">
    <property type="component" value="Unassembled WGS sequence"/>
</dbReference>
<keyword evidence="4" id="KW-1133">Transmembrane helix</keyword>
<evidence type="ECO:0000259" key="6">
    <source>
        <dbReference type="PROSITE" id="PS50887"/>
    </source>
</evidence>
<evidence type="ECO:0000256" key="4">
    <source>
        <dbReference type="SAM" id="Phobius"/>
    </source>
</evidence>
<comment type="caution">
    <text evidence="7">The sequence shown here is derived from an EMBL/GenBank/DDBJ whole genome shotgun (WGS) entry which is preliminary data.</text>
</comment>
<dbReference type="Gene3D" id="3.30.70.270">
    <property type="match status" value="1"/>
</dbReference>
<comment type="catalytic activity">
    <reaction evidence="3">
        <text>2 GTP = 3',3'-c-di-GMP + 2 diphosphate</text>
        <dbReference type="Rhea" id="RHEA:24898"/>
        <dbReference type="ChEBI" id="CHEBI:33019"/>
        <dbReference type="ChEBI" id="CHEBI:37565"/>
        <dbReference type="ChEBI" id="CHEBI:58805"/>
        <dbReference type="EC" id="2.7.7.65"/>
    </reaction>
</comment>
<dbReference type="EC" id="2.7.7.65" evidence="2"/>
<evidence type="ECO:0000256" key="1">
    <source>
        <dbReference type="ARBA" id="ARBA00001946"/>
    </source>
</evidence>
<dbReference type="NCBIfam" id="TIGR00254">
    <property type="entry name" value="GGDEF"/>
    <property type="match status" value="1"/>
</dbReference>
<evidence type="ECO:0000256" key="2">
    <source>
        <dbReference type="ARBA" id="ARBA00012528"/>
    </source>
</evidence>
<sequence length="653" mass="74960">MTAWCRFTRVKFCLLFIIFVSHSLHAQLDKSSEKLRLKKLDAYSHLAATTIYNWNNQTDIDNDQIKTKIENLQIQTDDTSEGVIFRHLLATGTANETESPRVPIYVRSPLLESHWNELKSLNPDLYAAARAYYIYARAVNDFKGSSQRINETVPALRRLKREVLETENKTATAIASIWLAMELTLANPIQAINEIEYALPHLPARSSRLTLENALDNDTAHEWLRIAFTELSVPSRAYFHSMKIVEGSTQNDDVVTWAYYTAIDSLLLQAKYEEALFISEKAIELVKNRNSKANVFLIFYQKLRVLIMGFRVTHDSQIRSIVSEMEAIGASQFETVPEELVYLYQSYKAIVENNEQQLSLAVKKYENSVLNSASSSEFKSQYLLRKELELTRIYDIAGDYEKAYAHSKAYNQLLFKKNTEQFKFSASNFSDGIAKDVELAHYRQKELNVLRDEKEGLSTDKEAMKTIIFALVVTILAILALWLWISKRQSDLLAERDSLTGALTRRAMLNSLKKSLNDNKTSCIALLDVDNFKKINDRYGHTVGDEVLTTFTQIIQNRIRKSDKLCRYGGEEFLIYFSDSDQQSAKRILDELNMTLSRQKHWRHTNEKFSVSFSSGLLNVNGETNLDTIIKACDELLYKAKRTGRARVEAYAF</sequence>
<dbReference type="InterPro" id="IPR029787">
    <property type="entry name" value="Nucleotide_cyclase"/>
</dbReference>
<evidence type="ECO:0000313" key="8">
    <source>
        <dbReference type="Proteomes" id="UP000305471"/>
    </source>
</evidence>
<reference evidence="7 8" key="1">
    <citation type="submission" date="2019-04" db="EMBL/GenBank/DDBJ databases">
        <title>Alteromonas portus sp. nov., an alginate lyase-excreting marine bacterium.</title>
        <authorList>
            <person name="Huang H."/>
            <person name="Mo K."/>
            <person name="Bao S."/>
        </authorList>
    </citation>
    <scope>NUCLEOTIDE SEQUENCE [LARGE SCALE GENOMIC DNA]</scope>
    <source>
        <strain evidence="7 8">HB161718</strain>
    </source>
</reference>
<feature type="transmembrane region" description="Helical" evidence="4">
    <location>
        <begin position="467"/>
        <end position="485"/>
    </location>
</feature>
<dbReference type="PANTHER" id="PTHR45138:SF9">
    <property type="entry name" value="DIGUANYLATE CYCLASE DGCM-RELATED"/>
    <property type="match status" value="1"/>
</dbReference>
<evidence type="ECO:0000256" key="3">
    <source>
        <dbReference type="ARBA" id="ARBA00034247"/>
    </source>
</evidence>
<proteinExistence type="predicted"/>
<evidence type="ECO:0000313" key="7">
    <source>
        <dbReference type="EMBL" id="TKB05113.1"/>
    </source>
</evidence>
<dbReference type="GO" id="GO:1902201">
    <property type="term" value="P:negative regulation of bacterial-type flagellum-dependent cell motility"/>
    <property type="evidence" value="ECO:0007669"/>
    <property type="project" value="TreeGrafter"/>
</dbReference>
<dbReference type="EMBL" id="SWCO01000001">
    <property type="protein sequence ID" value="TKB05113.1"/>
    <property type="molecule type" value="Genomic_DNA"/>
</dbReference>
<dbReference type="GO" id="GO:0043709">
    <property type="term" value="P:cell adhesion involved in single-species biofilm formation"/>
    <property type="evidence" value="ECO:0007669"/>
    <property type="project" value="TreeGrafter"/>
</dbReference>
<dbReference type="PANTHER" id="PTHR45138">
    <property type="entry name" value="REGULATORY COMPONENTS OF SENSORY TRANSDUCTION SYSTEM"/>
    <property type="match status" value="1"/>
</dbReference>
<dbReference type="GO" id="GO:0052621">
    <property type="term" value="F:diguanylate cyclase activity"/>
    <property type="evidence" value="ECO:0007669"/>
    <property type="project" value="UniProtKB-EC"/>
</dbReference>
<comment type="cofactor">
    <cofactor evidence="1">
        <name>Mg(2+)</name>
        <dbReference type="ChEBI" id="CHEBI:18420"/>
    </cofactor>
</comment>
<dbReference type="PROSITE" id="PS50887">
    <property type="entry name" value="GGDEF"/>
    <property type="match status" value="1"/>
</dbReference>
<organism evidence="7 8">
    <name type="scientific">Alteromonas portus</name>
    <dbReference type="NCBI Taxonomy" id="2565549"/>
    <lineage>
        <taxon>Bacteria</taxon>
        <taxon>Pseudomonadati</taxon>
        <taxon>Pseudomonadota</taxon>
        <taxon>Gammaproteobacteria</taxon>
        <taxon>Alteromonadales</taxon>
        <taxon>Alteromonadaceae</taxon>
        <taxon>Alteromonas/Salinimonas group</taxon>
        <taxon>Alteromonas</taxon>
    </lineage>
</organism>
<dbReference type="InterPro" id="IPR043128">
    <property type="entry name" value="Rev_trsase/Diguanyl_cyclase"/>
</dbReference>
<dbReference type="SUPFAM" id="SSF55073">
    <property type="entry name" value="Nucleotide cyclase"/>
    <property type="match status" value="1"/>
</dbReference>
<keyword evidence="4" id="KW-0812">Transmembrane</keyword>
<dbReference type="AlphaFoldDB" id="A0A4U0ZJS0"/>
<dbReference type="GO" id="GO:0005886">
    <property type="term" value="C:plasma membrane"/>
    <property type="evidence" value="ECO:0007669"/>
    <property type="project" value="TreeGrafter"/>
</dbReference>
<dbReference type="FunFam" id="3.30.70.270:FF:000001">
    <property type="entry name" value="Diguanylate cyclase domain protein"/>
    <property type="match status" value="1"/>
</dbReference>
<keyword evidence="8" id="KW-1185">Reference proteome</keyword>
<name>A0A4U0ZJS0_9ALTE</name>
<dbReference type="Pfam" id="PF00990">
    <property type="entry name" value="GGDEF"/>
    <property type="match status" value="1"/>
</dbReference>
<keyword evidence="4" id="KW-0472">Membrane</keyword>
<dbReference type="InterPro" id="IPR000160">
    <property type="entry name" value="GGDEF_dom"/>
</dbReference>
<dbReference type="SMART" id="SM00267">
    <property type="entry name" value="GGDEF"/>
    <property type="match status" value="1"/>
</dbReference>